<keyword evidence="8 10" id="KW-0570">Pentose shunt</keyword>
<dbReference type="AlphaFoldDB" id="A0A318UCM9"/>
<sequence length="385" mass="43991">MMIWLNYLHKRFVLSGKLKRLIEESALKGLTYNPGALEKMIRTTPEYDKIIMGMVRSGKSIENIIMSLCLGDVRRAANQFIFVCRKSKGSEGLISMGVSSALYGSTENILEEARFLWKELNHKNVLIDVPAAKNCLPAIEQLWTEGISVKVSSPFSFQRYRELAESYLAALEKRAEKREPLDKFVSFVSFNIRAIDQQANLFLDELIGKESHLSDVARQMYGKTGYTMAWMFYHIQQEIFSGPRFQALAKKGARIQQLIWDYGGPEMQYPQELEMIRSLGAAGAGAILSGELFNEYHLMPETGKQEPESLSMVKWRMYQLEQILGLDIQELEKALEKENHHPFNLYNPSMMRTLDLKIRSLLEGNLEKKGVLDIKPPLINIPVLS</sequence>
<keyword evidence="12" id="KW-1185">Reference proteome</keyword>
<dbReference type="Proteomes" id="UP000248198">
    <property type="component" value="Unassembled WGS sequence"/>
</dbReference>
<dbReference type="Gene3D" id="3.20.20.70">
    <property type="entry name" value="Aldolase class I"/>
    <property type="match status" value="1"/>
</dbReference>
<dbReference type="InterPro" id="IPR013785">
    <property type="entry name" value="Aldolase_TIM"/>
</dbReference>
<evidence type="ECO:0000256" key="4">
    <source>
        <dbReference type="ARBA" id="ARBA00008426"/>
    </source>
</evidence>
<dbReference type="GO" id="GO:0004801">
    <property type="term" value="F:transaldolase activity"/>
    <property type="evidence" value="ECO:0007669"/>
    <property type="project" value="UniProtKB-UniRule"/>
</dbReference>
<dbReference type="GO" id="GO:0005737">
    <property type="term" value="C:cytoplasm"/>
    <property type="evidence" value="ECO:0007669"/>
    <property type="project" value="UniProtKB-SubCell"/>
</dbReference>
<dbReference type="PIRSF" id="PIRSF036915">
    <property type="entry name" value="Trnald_Bac_Plnt"/>
    <property type="match status" value="1"/>
</dbReference>
<name>A0A318UCM9_9SPHI</name>
<dbReference type="EMBL" id="QKLU01000008">
    <property type="protein sequence ID" value="PYF70677.1"/>
    <property type="molecule type" value="Genomic_DNA"/>
</dbReference>
<dbReference type="OrthoDB" id="140919at2"/>
<evidence type="ECO:0000256" key="6">
    <source>
        <dbReference type="ARBA" id="ARBA00022490"/>
    </source>
</evidence>
<evidence type="ECO:0000256" key="5">
    <source>
        <dbReference type="ARBA" id="ARBA00013151"/>
    </source>
</evidence>
<evidence type="ECO:0000256" key="3">
    <source>
        <dbReference type="ARBA" id="ARBA00004857"/>
    </source>
</evidence>
<dbReference type="HAMAP" id="MF_00493">
    <property type="entry name" value="Transaldolase_2"/>
    <property type="match status" value="1"/>
</dbReference>
<evidence type="ECO:0000313" key="12">
    <source>
        <dbReference type="Proteomes" id="UP000248198"/>
    </source>
</evidence>
<reference evidence="11 12" key="1">
    <citation type="submission" date="2018-06" db="EMBL/GenBank/DDBJ databases">
        <title>Genomic Encyclopedia of Archaeal and Bacterial Type Strains, Phase II (KMG-II): from individual species to whole genera.</title>
        <authorList>
            <person name="Goeker M."/>
        </authorList>
    </citation>
    <scope>NUCLEOTIDE SEQUENCE [LARGE SCALE GENOMIC DNA]</scope>
    <source>
        <strain evidence="11 12">DSM 27372</strain>
    </source>
</reference>
<dbReference type="PANTHER" id="PTHR10683:SF31">
    <property type="entry name" value="TRANSALDOLASE"/>
    <property type="match status" value="1"/>
</dbReference>
<dbReference type="Pfam" id="PF00923">
    <property type="entry name" value="TAL_FSA"/>
    <property type="match status" value="1"/>
</dbReference>
<dbReference type="InterPro" id="IPR001585">
    <property type="entry name" value="TAL/FSA"/>
</dbReference>
<evidence type="ECO:0000313" key="11">
    <source>
        <dbReference type="EMBL" id="PYF70677.1"/>
    </source>
</evidence>
<comment type="caution">
    <text evidence="11">The sequence shown here is derived from an EMBL/GenBank/DDBJ whole genome shotgun (WGS) entry which is preliminary data.</text>
</comment>
<accession>A0A318UCM9</accession>
<comment type="pathway">
    <text evidence="3 10">Carbohydrate degradation; pentose phosphate pathway; D-glyceraldehyde 3-phosphate and beta-D-fructose 6-phosphate from D-ribose 5-phosphate and D-xylulose 5-phosphate (non-oxidative stage): step 2/3.</text>
</comment>
<dbReference type="SUPFAM" id="SSF51569">
    <property type="entry name" value="Aldolase"/>
    <property type="match status" value="1"/>
</dbReference>
<dbReference type="PANTHER" id="PTHR10683">
    <property type="entry name" value="TRANSALDOLASE"/>
    <property type="match status" value="1"/>
</dbReference>
<dbReference type="GO" id="GO:0005975">
    <property type="term" value="P:carbohydrate metabolic process"/>
    <property type="evidence" value="ECO:0007669"/>
    <property type="project" value="InterPro"/>
</dbReference>
<comment type="caution">
    <text evidence="10">Lacks conserved residue(s) required for the propagation of feature annotation.</text>
</comment>
<evidence type="ECO:0000256" key="1">
    <source>
        <dbReference type="ARBA" id="ARBA00003518"/>
    </source>
</evidence>
<proteinExistence type="inferred from homology"/>
<gene>
    <name evidence="10" type="primary">tal</name>
    <name evidence="11" type="ORF">B0O44_108103</name>
</gene>
<evidence type="ECO:0000256" key="10">
    <source>
        <dbReference type="HAMAP-Rule" id="MF_00493"/>
    </source>
</evidence>
<evidence type="ECO:0000256" key="7">
    <source>
        <dbReference type="ARBA" id="ARBA00022679"/>
    </source>
</evidence>
<keyword evidence="7 10" id="KW-0808">Transferase</keyword>
<evidence type="ECO:0000256" key="9">
    <source>
        <dbReference type="ARBA" id="ARBA00023270"/>
    </source>
</evidence>
<comment type="similarity">
    <text evidence="4 10">Belongs to the transaldolase family. Type 2 subfamily.</text>
</comment>
<comment type="catalytic activity">
    <reaction evidence="10">
        <text>D-sedoheptulose 7-phosphate + D-glyceraldehyde 3-phosphate = D-erythrose 4-phosphate + beta-D-fructose 6-phosphate</text>
        <dbReference type="Rhea" id="RHEA:17053"/>
        <dbReference type="ChEBI" id="CHEBI:16897"/>
        <dbReference type="ChEBI" id="CHEBI:57483"/>
        <dbReference type="ChEBI" id="CHEBI:57634"/>
        <dbReference type="ChEBI" id="CHEBI:59776"/>
        <dbReference type="EC" id="2.2.1.2"/>
    </reaction>
</comment>
<evidence type="ECO:0000256" key="2">
    <source>
        <dbReference type="ARBA" id="ARBA00004496"/>
    </source>
</evidence>
<comment type="subcellular location">
    <subcellularLocation>
        <location evidence="2 10">Cytoplasm</location>
    </subcellularLocation>
</comment>
<protein>
    <recommendedName>
        <fullName evidence="5 10">Transaldolase</fullName>
        <ecNumber evidence="5 10">2.2.1.2</ecNumber>
    </recommendedName>
</protein>
<organism evidence="11 12">
    <name type="scientific">Pedobacter nutrimenti</name>
    <dbReference type="NCBI Taxonomy" id="1241337"/>
    <lineage>
        <taxon>Bacteria</taxon>
        <taxon>Pseudomonadati</taxon>
        <taxon>Bacteroidota</taxon>
        <taxon>Sphingobacteriia</taxon>
        <taxon>Sphingobacteriales</taxon>
        <taxon>Sphingobacteriaceae</taxon>
        <taxon>Pedobacter</taxon>
    </lineage>
</organism>
<keyword evidence="6 10" id="KW-0963">Cytoplasm</keyword>
<dbReference type="RefSeq" id="WP_110833896.1">
    <property type="nucleotide sequence ID" value="NZ_QKLU01000008.1"/>
</dbReference>
<keyword evidence="9 10" id="KW-0704">Schiff base</keyword>
<dbReference type="EC" id="2.2.1.2" evidence="5 10"/>
<evidence type="ECO:0000256" key="8">
    <source>
        <dbReference type="ARBA" id="ARBA00023126"/>
    </source>
</evidence>
<dbReference type="InterPro" id="IPR004732">
    <property type="entry name" value="Transaldolase_2"/>
</dbReference>
<dbReference type="GO" id="GO:0006098">
    <property type="term" value="P:pentose-phosphate shunt"/>
    <property type="evidence" value="ECO:0007669"/>
    <property type="project" value="UniProtKB-UniRule"/>
</dbReference>
<dbReference type="UniPathway" id="UPA00115">
    <property type="reaction ID" value="UER00414"/>
</dbReference>
<comment type="function">
    <text evidence="1 10">Transaldolase is important for the balance of metabolites in the pentose-phosphate pathway.</text>
</comment>